<proteinExistence type="predicted"/>
<gene>
    <name evidence="2" type="ORF">GCM10011358_10370</name>
</gene>
<comment type="caution">
    <text evidence="2">The sequence shown here is derived from an EMBL/GenBank/DDBJ whole genome shotgun (WGS) entry which is preliminary data.</text>
</comment>
<dbReference type="Proteomes" id="UP000617355">
    <property type="component" value="Unassembled WGS sequence"/>
</dbReference>
<evidence type="ECO:0000256" key="1">
    <source>
        <dbReference type="SAM" id="MobiDB-lite"/>
    </source>
</evidence>
<dbReference type="EMBL" id="BMGI01000001">
    <property type="protein sequence ID" value="GGD28138.1"/>
    <property type="molecule type" value="Genomic_DNA"/>
</dbReference>
<keyword evidence="3" id="KW-1185">Reference proteome</keyword>
<evidence type="ECO:0000313" key="2">
    <source>
        <dbReference type="EMBL" id="GGD28138.1"/>
    </source>
</evidence>
<feature type="region of interest" description="Disordered" evidence="1">
    <location>
        <begin position="90"/>
        <end position="119"/>
    </location>
</feature>
<reference evidence="3" key="1">
    <citation type="journal article" date="2019" name="Int. J. Syst. Evol. Microbiol.">
        <title>The Global Catalogue of Microorganisms (GCM) 10K type strain sequencing project: providing services to taxonomists for standard genome sequencing and annotation.</title>
        <authorList>
            <consortium name="The Broad Institute Genomics Platform"/>
            <consortium name="The Broad Institute Genome Sequencing Center for Infectious Disease"/>
            <person name="Wu L."/>
            <person name="Ma J."/>
        </authorList>
    </citation>
    <scope>NUCLEOTIDE SEQUENCE [LARGE SCALE GENOMIC DNA]</scope>
    <source>
        <strain evidence="3">CGMCC 1.12922</strain>
    </source>
</reference>
<sequence>MVVIERFALAGIGAKQTGDHVEHGERAGHAKFPNRAKARIAAPAQRADRFGAAIEFREKFAHVIGRLRRRGRLSAKGFQRALIAPIARKLNQAQPRPPIPAPDGPTDQAVRLRETRISR</sequence>
<organism evidence="2 3">
    <name type="scientific">Sinisalibacter lacisalsi</name>
    <dbReference type="NCBI Taxonomy" id="1526570"/>
    <lineage>
        <taxon>Bacteria</taxon>
        <taxon>Pseudomonadati</taxon>
        <taxon>Pseudomonadota</taxon>
        <taxon>Alphaproteobacteria</taxon>
        <taxon>Rhodobacterales</taxon>
        <taxon>Roseobacteraceae</taxon>
        <taxon>Sinisalibacter</taxon>
    </lineage>
</organism>
<protein>
    <submittedName>
        <fullName evidence="2">Uncharacterized protein</fullName>
    </submittedName>
</protein>
<accession>A0ABQ1QI78</accession>
<name>A0ABQ1QI78_9RHOB</name>
<feature type="compositionally biased region" description="Basic and acidic residues" evidence="1">
    <location>
        <begin position="110"/>
        <end position="119"/>
    </location>
</feature>
<evidence type="ECO:0000313" key="3">
    <source>
        <dbReference type="Proteomes" id="UP000617355"/>
    </source>
</evidence>